<evidence type="ECO:0000313" key="2">
    <source>
        <dbReference type="Proteomes" id="UP000633936"/>
    </source>
</evidence>
<proteinExistence type="predicted"/>
<keyword evidence="2" id="KW-1185">Reference proteome</keyword>
<sequence>MYASYGYYETTYLMGRKPKIQEEDFQFWEKQAERVLNQYTFSRLASNLGLITTEVKACTCELAELLYQADKSIQQAAEQGGVLQSYSNDGESGTFDLSQSIFTEEGKARKTKEIIHRYLGDTGLLYQGV</sequence>
<gene>
    <name evidence="1" type="ORF">H8Z79_03565</name>
</gene>
<dbReference type="Proteomes" id="UP000633936">
    <property type="component" value="Unassembled WGS sequence"/>
</dbReference>
<name>A0ABR7HZ63_9FIRM</name>
<dbReference type="RefSeq" id="WP_187002705.1">
    <property type="nucleotide sequence ID" value="NZ_JACOQE010000001.1"/>
</dbReference>
<evidence type="ECO:0000313" key="1">
    <source>
        <dbReference type="EMBL" id="MBC5739548.1"/>
    </source>
</evidence>
<comment type="caution">
    <text evidence="1">The sequence shown here is derived from an EMBL/GenBank/DDBJ whole genome shotgun (WGS) entry which is preliminary data.</text>
</comment>
<accession>A0ABR7HZ63</accession>
<organism evidence="1 2">
    <name type="scientific">Blautia intestinalis</name>
    <dbReference type="NCBI Taxonomy" id="2763028"/>
    <lineage>
        <taxon>Bacteria</taxon>
        <taxon>Bacillati</taxon>
        <taxon>Bacillota</taxon>
        <taxon>Clostridia</taxon>
        <taxon>Lachnospirales</taxon>
        <taxon>Lachnospiraceae</taxon>
        <taxon>Blautia</taxon>
    </lineage>
</organism>
<dbReference type="EMBL" id="JACOQE010000001">
    <property type="protein sequence ID" value="MBC5739548.1"/>
    <property type="molecule type" value="Genomic_DNA"/>
</dbReference>
<reference evidence="1 2" key="1">
    <citation type="submission" date="2020-08" db="EMBL/GenBank/DDBJ databases">
        <title>Genome public.</title>
        <authorList>
            <person name="Liu C."/>
            <person name="Sun Q."/>
        </authorList>
    </citation>
    <scope>NUCLEOTIDE SEQUENCE [LARGE SCALE GENOMIC DNA]</scope>
    <source>
        <strain evidence="1 2">27-44</strain>
    </source>
</reference>
<protein>
    <submittedName>
        <fullName evidence="1">Uncharacterized protein</fullName>
    </submittedName>
</protein>